<dbReference type="RefSeq" id="WP_134485094.1">
    <property type="nucleotide sequence ID" value="NZ_LR216287.1"/>
</dbReference>
<proteinExistence type="predicted"/>
<dbReference type="Proteomes" id="UP000294299">
    <property type="component" value="Chromosome NFRAN"/>
</dbReference>
<protein>
    <submittedName>
        <fullName evidence="1">Uncharacterized protein</fullName>
    </submittedName>
</protein>
<dbReference type="EMBL" id="LR216287">
    <property type="protein sequence ID" value="VFJ15067.1"/>
    <property type="molecule type" value="Genomic_DNA"/>
</dbReference>
<evidence type="ECO:0000313" key="1">
    <source>
        <dbReference type="EMBL" id="VFJ15067.1"/>
    </source>
</evidence>
<organism evidence="1 2">
    <name type="scientific">Candidatus Nitrosocosmicus franklandianus</name>
    <dbReference type="NCBI Taxonomy" id="1798806"/>
    <lineage>
        <taxon>Archaea</taxon>
        <taxon>Nitrososphaerota</taxon>
        <taxon>Nitrososphaeria</taxon>
        <taxon>Nitrososphaerales</taxon>
        <taxon>Nitrososphaeraceae</taxon>
        <taxon>Candidatus Nitrosocosmicus</taxon>
    </lineage>
</organism>
<reference evidence="1 2" key="1">
    <citation type="submission" date="2019-02" db="EMBL/GenBank/DDBJ databases">
        <authorList>
            <person name="Lehtovirta-Morley E L."/>
        </authorList>
    </citation>
    <scope>NUCLEOTIDE SEQUENCE [LARGE SCALE GENOMIC DNA]</scope>
    <source>
        <strain evidence="1">NFRAN1</strain>
    </source>
</reference>
<name>A0A484IE36_9ARCH</name>
<keyword evidence="2" id="KW-1185">Reference proteome</keyword>
<gene>
    <name evidence="1" type="ORF">NFRAN_2744</name>
</gene>
<dbReference type="KEGG" id="nfn:NFRAN_2744"/>
<dbReference type="AlphaFoldDB" id="A0A484IE36"/>
<accession>A0A484IE36</accession>
<sequence length="76" mass="9036">MSSEYEYNVSKILTEKIRKLNELQNSSKSSTYDKEFLKMEIETLESLYENYNLGLNYFRRAQGGRSGLRELKDKEK</sequence>
<dbReference type="OrthoDB" id="10149at2157"/>
<evidence type="ECO:0000313" key="2">
    <source>
        <dbReference type="Proteomes" id="UP000294299"/>
    </source>
</evidence>
<dbReference type="GeneID" id="39421887"/>